<dbReference type="OrthoDB" id="10679524at2759"/>
<evidence type="ECO:0000313" key="3">
    <source>
        <dbReference type="Proteomes" id="UP000076532"/>
    </source>
</evidence>
<feature type="compositionally biased region" description="Polar residues" evidence="1">
    <location>
        <begin position="139"/>
        <end position="153"/>
    </location>
</feature>
<evidence type="ECO:0000313" key="2">
    <source>
        <dbReference type="EMBL" id="KZP34627.1"/>
    </source>
</evidence>
<dbReference type="Proteomes" id="UP000076532">
    <property type="component" value="Unassembled WGS sequence"/>
</dbReference>
<feature type="region of interest" description="Disordered" evidence="1">
    <location>
        <begin position="219"/>
        <end position="281"/>
    </location>
</feature>
<dbReference type="AlphaFoldDB" id="A0A166XBY6"/>
<feature type="compositionally biased region" description="Polar residues" evidence="1">
    <location>
        <begin position="236"/>
        <end position="253"/>
    </location>
</feature>
<keyword evidence="3" id="KW-1185">Reference proteome</keyword>
<protein>
    <submittedName>
        <fullName evidence="2">Uncharacterized protein</fullName>
    </submittedName>
</protein>
<feature type="compositionally biased region" description="Polar residues" evidence="1">
    <location>
        <begin position="310"/>
        <end position="323"/>
    </location>
</feature>
<feature type="compositionally biased region" description="Basic and acidic residues" evidence="1">
    <location>
        <begin position="62"/>
        <end position="86"/>
    </location>
</feature>
<feature type="compositionally biased region" description="Polar residues" evidence="1">
    <location>
        <begin position="338"/>
        <end position="363"/>
    </location>
</feature>
<organism evidence="2 3">
    <name type="scientific">Athelia psychrophila</name>
    <dbReference type="NCBI Taxonomy" id="1759441"/>
    <lineage>
        <taxon>Eukaryota</taxon>
        <taxon>Fungi</taxon>
        <taxon>Dikarya</taxon>
        <taxon>Basidiomycota</taxon>
        <taxon>Agaricomycotina</taxon>
        <taxon>Agaricomycetes</taxon>
        <taxon>Agaricomycetidae</taxon>
        <taxon>Atheliales</taxon>
        <taxon>Atheliaceae</taxon>
        <taxon>Athelia</taxon>
    </lineage>
</organism>
<feature type="compositionally biased region" description="Polar residues" evidence="1">
    <location>
        <begin position="90"/>
        <end position="105"/>
    </location>
</feature>
<feature type="region of interest" description="Disordered" evidence="1">
    <location>
        <begin position="338"/>
        <end position="368"/>
    </location>
</feature>
<evidence type="ECO:0000256" key="1">
    <source>
        <dbReference type="SAM" id="MobiDB-lite"/>
    </source>
</evidence>
<name>A0A166XBY6_9AGAM</name>
<accession>A0A166XBY6</accession>
<gene>
    <name evidence="2" type="ORF">FIBSPDRAFT_12582</name>
</gene>
<feature type="region of interest" description="Disordered" evidence="1">
    <location>
        <begin position="62"/>
        <end position="153"/>
    </location>
</feature>
<sequence>MKWYVLSYANPGVRLGIYTDWNELGRVVKGPNMGGAIYQRYDTEAEANRVWDRERAILEHADVERDAPRDAPREMGASRRSTHGERSFPASPTISSQTTLTSQRAHPNHSDHRRRLINDSSQDGESSPGPAAFPHQRVSVDTSISSHSASNRAMQTWNQPIPVPHRTEQHMPRQVRQATYNVIFPGGDRTALLRATVDTSYSGSSGDYYTCRTSQWAEEQSKTSTGAFERRDAGTAPQTRRNEISISSLTLPKSSAGRIRPSSLLKRPPTNRVISIPTDDSDGETLPTAKFAANVSRRTSKSCCKECGHNRTSSSAGGTNASPTKAVKVKAAKANISRAVQTDRQGPALQGQQIASGSRSASSGMPPIQRSLTLPAASASSYKRDDCHKAIPRASTNPTTLLDAFSGPPHGIGDMYPNGADPRSPIRRGGTAIPVEPGRVAGFGRPSPIYPNLRSFDV</sequence>
<reference evidence="2 3" key="1">
    <citation type="journal article" date="2016" name="Mol. Biol. Evol.">
        <title>Comparative Genomics of Early-Diverging Mushroom-Forming Fungi Provides Insights into the Origins of Lignocellulose Decay Capabilities.</title>
        <authorList>
            <person name="Nagy L.G."/>
            <person name="Riley R."/>
            <person name="Tritt A."/>
            <person name="Adam C."/>
            <person name="Daum C."/>
            <person name="Floudas D."/>
            <person name="Sun H."/>
            <person name="Yadav J.S."/>
            <person name="Pangilinan J."/>
            <person name="Larsson K.H."/>
            <person name="Matsuura K."/>
            <person name="Barry K."/>
            <person name="Labutti K."/>
            <person name="Kuo R."/>
            <person name="Ohm R.A."/>
            <person name="Bhattacharya S.S."/>
            <person name="Shirouzu T."/>
            <person name="Yoshinaga Y."/>
            <person name="Martin F.M."/>
            <person name="Grigoriev I.V."/>
            <person name="Hibbett D.S."/>
        </authorList>
    </citation>
    <scope>NUCLEOTIDE SEQUENCE [LARGE SCALE GENOMIC DNA]</scope>
    <source>
        <strain evidence="2 3">CBS 109695</strain>
    </source>
</reference>
<feature type="region of interest" description="Disordered" evidence="1">
    <location>
        <begin position="303"/>
        <end position="324"/>
    </location>
</feature>
<proteinExistence type="predicted"/>
<dbReference type="EMBL" id="KV417480">
    <property type="protein sequence ID" value="KZP34627.1"/>
    <property type="molecule type" value="Genomic_DNA"/>
</dbReference>